<dbReference type="SUPFAM" id="SSF52402">
    <property type="entry name" value="Adenine nucleotide alpha hydrolases-like"/>
    <property type="match status" value="2"/>
</dbReference>
<dbReference type="RefSeq" id="WP_058852876.1">
    <property type="nucleotide sequence ID" value="NZ_LOCL01000085.1"/>
</dbReference>
<comment type="similarity">
    <text evidence="1">Belongs to the universal stress protein A family.</text>
</comment>
<dbReference type="Proteomes" id="UP000054804">
    <property type="component" value="Unassembled WGS sequence"/>
</dbReference>
<reference evidence="3 4" key="1">
    <citation type="submission" date="2015-12" db="EMBL/GenBank/DDBJ databases">
        <title>Draft genome sequence of Streptomyces silvensis ATCC 53525, a producer of novel hormone antagonists.</title>
        <authorList>
            <person name="Johnston C.W."/>
            <person name="Li Y."/>
            <person name="Magarvey N.A."/>
        </authorList>
    </citation>
    <scope>NUCLEOTIDE SEQUENCE [LARGE SCALE GENOMIC DNA]</scope>
    <source>
        <strain evidence="3 4">ATCC 53525</strain>
    </source>
</reference>
<protein>
    <submittedName>
        <fullName evidence="3">Stress protein</fullName>
    </submittedName>
</protein>
<dbReference type="AlphaFoldDB" id="A0A0W7WQL6"/>
<dbReference type="InterPro" id="IPR006015">
    <property type="entry name" value="Universal_stress_UspA"/>
</dbReference>
<dbReference type="PANTHER" id="PTHR46268">
    <property type="entry name" value="STRESS RESPONSE PROTEIN NHAX"/>
    <property type="match status" value="1"/>
</dbReference>
<dbReference type="OrthoDB" id="4867015at2"/>
<evidence type="ECO:0000256" key="1">
    <source>
        <dbReference type="ARBA" id="ARBA00008791"/>
    </source>
</evidence>
<dbReference type="PANTHER" id="PTHR46268:SF6">
    <property type="entry name" value="UNIVERSAL STRESS PROTEIN UP12"/>
    <property type="match status" value="1"/>
</dbReference>
<feature type="domain" description="UspA" evidence="2">
    <location>
        <begin position="7"/>
        <end position="134"/>
    </location>
</feature>
<gene>
    <name evidence="3" type="ORF">AT728_40065</name>
</gene>
<dbReference type="Pfam" id="PF00582">
    <property type="entry name" value="Usp"/>
    <property type="match status" value="2"/>
</dbReference>
<feature type="domain" description="UspA" evidence="2">
    <location>
        <begin position="144"/>
        <end position="281"/>
    </location>
</feature>
<name>A0A0W7WQL6_9ACTN</name>
<keyword evidence="4" id="KW-1185">Reference proteome</keyword>
<comment type="caution">
    <text evidence="3">The sequence shown here is derived from an EMBL/GenBank/DDBJ whole genome shotgun (WGS) entry which is preliminary data.</text>
</comment>
<evidence type="ECO:0000259" key="2">
    <source>
        <dbReference type="Pfam" id="PF00582"/>
    </source>
</evidence>
<organism evidence="3 4">
    <name type="scientific">Streptomyces silvensis</name>
    <dbReference type="NCBI Taxonomy" id="1765722"/>
    <lineage>
        <taxon>Bacteria</taxon>
        <taxon>Bacillati</taxon>
        <taxon>Actinomycetota</taxon>
        <taxon>Actinomycetes</taxon>
        <taxon>Kitasatosporales</taxon>
        <taxon>Streptomycetaceae</taxon>
        <taxon>Streptomyces</taxon>
    </lineage>
</organism>
<dbReference type="EMBL" id="LOCL01000085">
    <property type="protein sequence ID" value="KUF12898.1"/>
    <property type="molecule type" value="Genomic_DNA"/>
</dbReference>
<sequence>MERMLCSGVDGSAESVAAARWAAAEAVLRDARLHLIHASGRDPENTRAEAAVVRSRARQILDEAEAQVRKACPTVRLTDEHSEGPPAEALLRKGNTAVVTVLGSRGLSAVRGLIVGSVAQDVVARSHRPVVLVRTAEGEPGGAVVLGIDVTEPCDEVIEFAFVSAHLRRVPLHVVHGWSDPSPTSIADGEIALVEGSNRMKEWQGFVDAVLQPWRPRHPDVAVELTVRKGRPAPMLLDAAADAALLVVGRRVREHPRIGPQTGPVTHSLIHHATCPIVVVPHA</sequence>
<evidence type="ECO:0000313" key="4">
    <source>
        <dbReference type="Proteomes" id="UP000054804"/>
    </source>
</evidence>
<dbReference type="InterPro" id="IPR014729">
    <property type="entry name" value="Rossmann-like_a/b/a_fold"/>
</dbReference>
<evidence type="ECO:0000313" key="3">
    <source>
        <dbReference type="EMBL" id="KUF12898.1"/>
    </source>
</evidence>
<dbReference type="STRING" id="1765722.AT728_40065"/>
<dbReference type="Gene3D" id="3.40.50.620">
    <property type="entry name" value="HUPs"/>
    <property type="match status" value="2"/>
</dbReference>
<accession>A0A0W7WQL6</accession>
<dbReference type="InterPro" id="IPR006016">
    <property type="entry name" value="UspA"/>
</dbReference>
<dbReference type="CDD" id="cd00293">
    <property type="entry name" value="USP-like"/>
    <property type="match status" value="1"/>
</dbReference>
<proteinExistence type="inferred from homology"/>
<dbReference type="PRINTS" id="PR01438">
    <property type="entry name" value="UNVRSLSTRESS"/>
</dbReference>